<dbReference type="Gene3D" id="3.40.190.10">
    <property type="entry name" value="Periplasmic binding protein-like II"/>
    <property type="match status" value="1"/>
</dbReference>
<dbReference type="Gene3D" id="3.40.190.150">
    <property type="entry name" value="Bordetella uptake gene, domain 1"/>
    <property type="match status" value="1"/>
</dbReference>
<evidence type="ECO:0000313" key="3">
    <source>
        <dbReference type="EMBL" id="SAI66829.1"/>
    </source>
</evidence>
<feature type="signal peptide" evidence="2">
    <location>
        <begin position="1"/>
        <end position="23"/>
    </location>
</feature>
<dbReference type="InterPro" id="IPR005064">
    <property type="entry name" value="BUG"/>
</dbReference>
<feature type="chain" id="PRO_5009816648" evidence="2">
    <location>
        <begin position="24"/>
        <end position="324"/>
    </location>
</feature>
<dbReference type="PANTHER" id="PTHR42928:SF5">
    <property type="entry name" value="BLR1237 PROTEIN"/>
    <property type="match status" value="1"/>
</dbReference>
<dbReference type="CDD" id="cd13577">
    <property type="entry name" value="PBP2_BugE_Glu"/>
    <property type="match status" value="1"/>
</dbReference>
<dbReference type="KEGG" id="btrm:SAMEA390648700452"/>
<proteinExistence type="inferred from homology"/>
<dbReference type="OrthoDB" id="8678477at2"/>
<dbReference type="Proteomes" id="UP000076825">
    <property type="component" value="Chromosome 1"/>
</dbReference>
<dbReference type="SUPFAM" id="SSF53850">
    <property type="entry name" value="Periplasmic binding protein-like II"/>
    <property type="match status" value="1"/>
</dbReference>
<dbReference type="PATRIC" id="fig|123899.6.peg.435"/>
<dbReference type="GeneID" id="56588137"/>
<dbReference type="InterPro" id="IPR042100">
    <property type="entry name" value="Bug_dom1"/>
</dbReference>
<sequence length="324" mass="33990">MTTITRGLAALLAGCLLSAPALAADPWPNRPIRLIVPFPPGGTTDVLARTLAEPLAKQLGQTVVVENRNGAAGRIGSEFVIRADPDGYTLGIATVSSHAVTPVVYSGISYDPVRDLAPITRLASVPNVLTIGPSVPAQDLASFVALLKDKPNTYTYGSAGAGSEANMMGELFKLSTGTQMMHVPYRGSSPALQDALGGQIAAVFDNLPSSLPFIRNGDLKALAVAYPTRLEALPDVPTFAEAGIPEVNDASWFGLVAPAHTPPEIIDRVQQAVAQVLQMPQVRDKLAGFSAVPVGNRPDVFAAELRAEIDKQRATAQRAGITLN</sequence>
<dbReference type="PIRSF" id="PIRSF017082">
    <property type="entry name" value="YflP"/>
    <property type="match status" value="1"/>
</dbReference>
<evidence type="ECO:0000256" key="2">
    <source>
        <dbReference type="SAM" id="SignalP"/>
    </source>
</evidence>
<reference evidence="3 4" key="1">
    <citation type="submission" date="2016-04" db="EMBL/GenBank/DDBJ databases">
        <authorList>
            <consortium name="Pathogen Informatics"/>
        </authorList>
    </citation>
    <scope>NUCLEOTIDE SEQUENCE [LARGE SCALE GENOMIC DNA]</scope>
    <source>
        <strain evidence="3 4">H044680328</strain>
    </source>
</reference>
<keyword evidence="4" id="KW-1185">Reference proteome</keyword>
<comment type="similarity">
    <text evidence="1">Belongs to the UPF0065 (bug) family.</text>
</comment>
<dbReference type="RefSeq" id="WP_033535316.1">
    <property type="nucleotide sequence ID" value="NZ_CP016340.1"/>
</dbReference>
<dbReference type="Pfam" id="PF03401">
    <property type="entry name" value="TctC"/>
    <property type="match status" value="1"/>
</dbReference>
<dbReference type="PANTHER" id="PTHR42928">
    <property type="entry name" value="TRICARBOXYLATE-BINDING PROTEIN"/>
    <property type="match status" value="1"/>
</dbReference>
<evidence type="ECO:0000256" key="1">
    <source>
        <dbReference type="ARBA" id="ARBA00006987"/>
    </source>
</evidence>
<dbReference type="AlphaFoldDB" id="A0A157QVK5"/>
<evidence type="ECO:0000313" key="4">
    <source>
        <dbReference type="Proteomes" id="UP000076825"/>
    </source>
</evidence>
<dbReference type="STRING" id="123899.SAMEA3906487_00452"/>
<dbReference type="EMBL" id="LT546645">
    <property type="protein sequence ID" value="SAI66829.1"/>
    <property type="molecule type" value="Genomic_DNA"/>
</dbReference>
<keyword evidence="2" id="KW-0732">Signal</keyword>
<protein>
    <submittedName>
        <fullName evidence="3">Putattive exported protein</fullName>
    </submittedName>
</protein>
<name>A0A157QVK5_9BORD</name>
<accession>A0A157QVK5</accession>
<dbReference type="eggNOG" id="COG3181">
    <property type="taxonomic scope" value="Bacteria"/>
</dbReference>
<organism evidence="3 4">
    <name type="scientific">Bordetella trematum</name>
    <dbReference type="NCBI Taxonomy" id="123899"/>
    <lineage>
        <taxon>Bacteria</taxon>
        <taxon>Pseudomonadati</taxon>
        <taxon>Pseudomonadota</taxon>
        <taxon>Betaproteobacteria</taxon>
        <taxon>Burkholderiales</taxon>
        <taxon>Alcaligenaceae</taxon>
        <taxon>Bordetella</taxon>
    </lineage>
</organism>
<gene>
    <name evidence="3" type="ORF">SAMEA3906487_00452</name>
</gene>